<feature type="transmembrane region" description="Helical" evidence="7">
    <location>
        <begin position="65"/>
        <end position="84"/>
    </location>
</feature>
<feature type="transmembrane region" description="Helical" evidence="7">
    <location>
        <begin position="491"/>
        <end position="511"/>
    </location>
</feature>
<feature type="domain" description="Na+/H+ antiporter NhaC-like C-terminal" evidence="8">
    <location>
        <begin position="154"/>
        <end position="510"/>
    </location>
</feature>
<name>A0A1I1IY58_NATHA</name>
<protein>
    <submittedName>
        <fullName evidence="9">Transporter, NhaC family</fullName>
    </submittedName>
</protein>
<dbReference type="OrthoDB" id="76879at2157"/>
<dbReference type="AlphaFoldDB" id="A0A1I1IY58"/>
<comment type="subcellular location">
    <subcellularLocation>
        <location evidence="1">Cell membrane</location>
        <topology evidence="1">Multi-pass membrane protein</topology>
    </subcellularLocation>
</comment>
<evidence type="ECO:0000256" key="2">
    <source>
        <dbReference type="ARBA" id="ARBA00022475"/>
    </source>
</evidence>
<dbReference type="InterPro" id="IPR018461">
    <property type="entry name" value="Na/H_Antiport_NhaC-like_C"/>
</dbReference>
<evidence type="ECO:0000256" key="5">
    <source>
        <dbReference type="ARBA" id="ARBA00023136"/>
    </source>
</evidence>
<feature type="transmembrane region" description="Helical" evidence="7">
    <location>
        <begin position="29"/>
        <end position="53"/>
    </location>
</feature>
<feature type="transmembrane region" description="Helical" evidence="7">
    <location>
        <begin position="267"/>
        <end position="287"/>
    </location>
</feature>
<reference evidence="10" key="1">
    <citation type="submission" date="2016-10" db="EMBL/GenBank/DDBJ databases">
        <authorList>
            <person name="Varghese N."/>
            <person name="Submissions S."/>
        </authorList>
    </citation>
    <scope>NUCLEOTIDE SEQUENCE [LARGE SCALE GENOMIC DNA]</scope>
    <source>
        <strain evidence="10">DSM 13078</strain>
    </source>
</reference>
<organism evidence="9 10">
    <name type="scientific">Natronobacterium haloterrestre</name>
    <name type="common">Halobiforma haloterrestris</name>
    <dbReference type="NCBI Taxonomy" id="148448"/>
    <lineage>
        <taxon>Archaea</taxon>
        <taxon>Methanobacteriati</taxon>
        <taxon>Methanobacteriota</taxon>
        <taxon>Stenosarchaea group</taxon>
        <taxon>Halobacteria</taxon>
        <taxon>Halobacteriales</taxon>
        <taxon>Natrialbaceae</taxon>
        <taxon>Natronobacterium</taxon>
    </lineage>
</organism>
<feature type="transmembrane region" description="Helical" evidence="7">
    <location>
        <begin position="362"/>
        <end position="383"/>
    </location>
</feature>
<evidence type="ECO:0000256" key="4">
    <source>
        <dbReference type="ARBA" id="ARBA00022989"/>
    </source>
</evidence>
<keyword evidence="10" id="KW-1185">Reference proteome</keyword>
<evidence type="ECO:0000259" key="8">
    <source>
        <dbReference type="Pfam" id="PF03553"/>
    </source>
</evidence>
<sequence length="595" mass="62998">MSEFGALSLVPPLLAIVLAIVTRRPILSLFLGIWSGGVIATGSIGIGQTFAWITESIGDVFHANILVFTLLLGSGVALIWRLGGATAVRNWATDRLETQRNTGLATWVLGILLFFDDYANTAIVGSTMREISDQMRMSREKLSYIVDSTAAPVATIGLSSWVAFQLSMIDEGYTGLVESEDHNVAEADLPGIFETFVSSIPFNTYSLLAIVMVGLIVLTRRDYGEMLDAEHRSWRTGKVNRDEAQPLQEVEKDLGAPIEDRPMLRTFFVPIVVLIAVTLAGAFWTGYESWLADQAEADAPTSIGAAMSEDGTVQVLVDVVGAGDFAAALVWGSFAMVATLILIGLAYDLFDLGDGVDTVLEGFNLMLTAVTILVLAWAISAVADELGTGTYVAGVAEGVVSPAVLPIVVLLVSAFVAFTMGSSWATMGIVTPIAIRVAYDLTGTFELMPVMVGAVFSGAIFGDHTSPISDTSVLSSTFTGADLIDHIRTQLYYAGTVMLVVIVCYALYGFVGVPPAVFLPVGVVLLVGLVYAFSEFDASRKGVDPKPSSVEVDLGRVEAEAEAEADGSGVGPRSGSARADDASDRGPERDGGSEQ</sequence>
<evidence type="ECO:0000256" key="3">
    <source>
        <dbReference type="ARBA" id="ARBA00022692"/>
    </source>
</evidence>
<dbReference type="GO" id="GO:0005886">
    <property type="term" value="C:plasma membrane"/>
    <property type="evidence" value="ECO:0007669"/>
    <property type="project" value="UniProtKB-SubCell"/>
</dbReference>
<proteinExistence type="predicted"/>
<feature type="transmembrane region" description="Helical" evidence="7">
    <location>
        <begin position="517"/>
        <end position="534"/>
    </location>
</feature>
<evidence type="ECO:0000256" key="7">
    <source>
        <dbReference type="SAM" id="Phobius"/>
    </source>
</evidence>
<feature type="transmembrane region" description="Helical" evidence="7">
    <location>
        <begin position="200"/>
        <end position="218"/>
    </location>
</feature>
<keyword evidence="4 7" id="KW-1133">Transmembrane helix</keyword>
<evidence type="ECO:0000256" key="1">
    <source>
        <dbReference type="ARBA" id="ARBA00004651"/>
    </source>
</evidence>
<keyword evidence="2" id="KW-1003">Cell membrane</keyword>
<feature type="region of interest" description="Disordered" evidence="6">
    <location>
        <begin position="540"/>
        <end position="595"/>
    </location>
</feature>
<dbReference type="Pfam" id="PF03553">
    <property type="entry name" value="Na_H_antiporter"/>
    <property type="match status" value="1"/>
</dbReference>
<evidence type="ECO:0000256" key="6">
    <source>
        <dbReference type="SAM" id="MobiDB-lite"/>
    </source>
</evidence>
<feature type="transmembrane region" description="Helical" evidence="7">
    <location>
        <begin position="144"/>
        <end position="164"/>
    </location>
</feature>
<dbReference type="PANTHER" id="PTHR43478">
    <property type="entry name" value="NA+/H+ ANTIPORTER-RELATED"/>
    <property type="match status" value="1"/>
</dbReference>
<dbReference type="RefSeq" id="WP_089788891.1">
    <property type="nucleotide sequence ID" value="NZ_FOKW01000008.1"/>
</dbReference>
<dbReference type="PANTHER" id="PTHR43478:SF1">
    <property type="entry name" value="NA+_H+ ANTIPORTER NHAC-LIKE C-TERMINAL DOMAIN-CONTAINING PROTEIN"/>
    <property type="match status" value="1"/>
</dbReference>
<evidence type="ECO:0000313" key="9">
    <source>
        <dbReference type="EMBL" id="SFC41184.1"/>
    </source>
</evidence>
<keyword evidence="3 7" id="KW-0812">Transmembrane</keyword>
<dbReference type="EMBL" id="FOKW01000008">
    <property type="protein sequence ID" value="SFC41184.1"/>
    <property type="molecule type" value="Genomic_DNA"/>
</dbReference>
<accession>A0A1I1IY58</accession>
<feature type="compositionally biased region" description="Basic and acidic residues" evidence="6">
    <location>
        <begin position="578"/>
        <end position="595"/>
    </location>
</feature>
<feature type="transmembrane region" description="Helical" evidence="7">
    <location>
        <begin position="325"/>
        <end position="350"/>
    </location>
</feature>
<evidence type="ECO:0000313" key="10">
    <source>
        <dbReference type="Proteomes" id="UP000199161"/>
    </source>
</evidence>
<keyword evidence="5 7" id="KW-0472">Membrane</keyword>
<gene>
    <name evidence="9" type="ORF">SAMN05444422_10839</name>
</gene>
<feature type="transmembrane region" description="Helical" evidence="7">
    <location>
        <begin position="403"/>
        <end position="426"/>
    </location>
</feature>
<dbReference type="Proteomes" id="UP000199161">
    <property type="component" value="Unassembled WGS sequence"/>
</dbReference>